<feature type="region of interest" description="Disordered" evidence="2">
    <location>
        <begin position="915"/>
        <end position="973"/>
    </location>
</feature>
<feature type="domain" description="ART-PolyVal-like" evidence="3">
    <location>
        <begin position="1553"/>
        <end position="1685"/>
    </location>
</feature>
<feature type="compositionally biased region" description="Polar residues" evidence="2">
    <location>
        <begin position="542"/>
        <end position="554"/>
    </location>
</feature>
<comment type="caution">
    <text evidence="5">The sequence shown here is derived from an EMBL/GenBank/DDBJ whole genome shotgun (WGS) entry which is preliminary data.</text>
</comment>
<dbReference type="EMBL" id="VLKG01000018">
    <property type="protein sequence ID" value="TWH63811.1"/>
    <property type="molecule type" value="Genomic_DNA"/>
</dbReference>
<feature type="compositionally biased region" description="Polar residues" evidence="2">
    <location>
        <begin position="763"/>
        <end position="787"/>
    </location>
</feature>
<evidence type="ECO:0000256" key="1">
    <source>
        <dbReference type="SAM" id="Coils"/>
    </source>
</evidence>
<evidence type="ECO:0000313" key="6">
    <source>
        <dbReference type="Proteomes" id="UP000319627"/>
    </source>
</evidence>
<reference evidence="5 6" key="1">
    <citation type="submission" date="2019-07" db="EMBL/GenBank/DDBJ databases">
        <title>Genomic Encyclopedia of Type Strains, Phase I: the one thousand microbial genomes (KMG-I) project.</title>
        <authorList>
            <person name="Kyrpides N."/>
        </authorList>
    </citation>
    <scope>NUCLEOTIDE SEQUENCE [LARGE SCALE GENOMIC DNA]</scope>
    <source>
        <strain evidence="5 6">DSM 375</strain>
    </source>
</reference>
<feature type="region of interest" description="Disordered" evidence="2">
    <location>
        <begin position="529"/>
        <end position="580"/>
    </location>
</feature>
<evidence type="ECO:0000259" key="3">
    <source>
        <dbReference type="Pfam" id="PF18760"/>
    </source>
</evidence>
<evidence type="ECO:0000256" key="2">
    <source>
        <dbReference type="SAM" id="MobiDB-lite"/>
    </source>
</evidence>
<dbReference type="RefSeq" id="WP_144573320.1">
    <property type="nucleotide sequence ID" value="NZ_VLKG01000018.1"/>
</dbReference>
<feature type="domain" description="Inorganic pyrophosphatase" evidence="4">
    <location>
        <begin position="785"/>
        <end position="912"/>
    </location>
</feature>
<dbReference type="InterPro" id="IPR041595">
    <property type="entry name" value="Inorganic_Pase"/>
</dbReference>
<name>A0A562HYI5_9GAMM</name>
<feature type="compositionally biased region" description="Polar residues" evidence="2">
    <location>
        <begin position="1191"/>
        <end position="1202"/>
    </location>
</feature>
<feature type="coiled-coil region" evidence="1">
    <location>
        <begin position="2500"/>
        <end position="2527"/>
    </location>
</feature>
<keyword evidence="6" id="KW-1185">Reference proteome</keyword>
<feature type="region of interest" description="Disordered" evidence="2">
    <location>
        <begin position="749"/>
        <end position="792"/>
    </location>
</feature>
<feature type="region of interest" description="Disordered" evidence="2">
    <location>
        <begin position="1472"/>
        <end position="1544"/>
    </location>
</feature>
<dbReference type="Proteomes" id="UP000319627">
    <property type="component" value="Unassembled WGS sequence"/>
</dbReference>
<dbReference type="Pfam" id="PF18760">
    <property type="entry name" value="ART-PolyVal"/>
    <property type="match status" value="1"/>
</dbReference>
<feature type="compositionally biased region" description="Polar residues" evidence="2">
    <location>
        <begin position="347"/>
        <end position="381"/>
    </location>
</feature>
<organism evidence="5 6">
    <name type="scientific">Azomonas agilis</name>
    <dbReference type="NCBI Taxonomy" id="116849"/>
    <lineage>
        <taxon>Bacteria</taxon>
        <taxon>Pseudomonadati</taxon>
        <taxon>Pseudomonadota</taxon>
        <taxon>Gammaproteobacteria</taxon>
        <taxon>Pseudomonadales</taxon>
        <taxon>Pseudomonadaceae</taxon>
        <taxon>Azomonas</taxon>
    </lineage>
</organism>
<feature type="region of interest" description="Disordered" evidence="2">
    <location>
        <begin position="644"/>
        <end position="679"/>
    </location>
</feature>
<evidence type="ECO:0000259" key="4">
    <source>
        <dbReference type="Pfam" id="PF18823"/>
    </source>
</evidence>
<feature type="compositionally biased region" description="Polar residues" evidence="2">
    <location>
        <begin position="1494"/>
        <end position="1504"/>
    </location>
</feature>
<accession>A0A562HYI5</accession>
<feature type="compositionally biased region" description="Low complexity" evidence="2">
    <location>
        <begin position="390"/>
        <end position="401"/>
    </location>
</feature>
<feature type="region of interest" description="Disordered" evidence="2">
    <location>
        <begin position="1188"/>
        <end position="1211"/>
    </location>
</feature>
<dbReference type="Pfam" id="PF18823">
    <property type="entry name" value="InPase"/>
    <property type="match status" value="1"/>
</dbReference>
<dbReference type="OrthoDB" id="343736at2"/>
<dbReference type="InterPro" id="IPR049522">
    <property type="entry name" value="ART-PolyVal_dom"/>
</dbReference>
<evidence type="ECO:0000313" key="5">
    <source>
        <dbReference type="EMBL" id="TWH63811.1"/>
    </source>
</evidence>
<feature type="region of interest" description="Disordered" evidence="2">
    <location>
        <begin position="1"/>
        <end position="49"/>
    </location>
</feature>
<sequence length="2599" mass="283929">MALKPFDGDFDPVSEGSIAEPRNLEPYEGDFTPIAQDKSLGSEKSSETSAIRSLGDTAIAAGTGIVRGAQLLANTAGAGNPISRGLGTAADYLQGLESGGRQAERAARTEKIKQAEQSGNTWDEVKAYAGAFGEAPIDTTVEALGTSLPTIVAAGLTRGKTRTLIGGGLGAAQGAGAVKGSIYDAVDQEYQDSGLTPEEAAQKADEAQAYTGKNAGQIALGAGVGAVAGTTGVESAVGRIFSKEAGEATAKGLVRSGLVGAAKEAPIEALQGGQEQYASNSALQNEGFDTPTWRGVAGSAVLEGLAGGAAGGGFGIAETGLARRRLNQEQSDTGLNEPQLAPISPSPADNSKAILNSDTPAPNQQQLEQSGTDTPAELQSDTQREVKPQEPIAESPPSVVPIVPELATEVTPEPLGLPVDEPEITKTLGDIQDVTPVPPTAKPSERMGLNPAAGPLSAAAAIAVDSGAAQIQPPAAEAPALQQKARIPIIITNKMRAQLKELGYQDTDIRKLRPQQAWDVINSAQPKAADAAPPTIGAQPIASASTDQSLTSPVIESAEAMPLETRTPQEPVSQPEPVLPEASVQDSGEVQWDNLSKDQRKAVLAGLGRWNTHKGTLNIIGNRLLSAKWSAINEDAKGVIRGAFSQSGATATPELRPETSTKPEANPVPAQPQPEELPSILTTPKSRYLADQAKQAGVKKGSTEYNQAIQELESNYEGEVAQSLSGLSFEQYQALNNGIPESVNRKAWESLRGESSPAAPEASQITQEANQAATSPANTLPEPSQAQKEAGNYKKGHVRINGLDISIENPAGSQRSPEWPALNNHYGYFKGTVGKDKDHVDVFLTDRASDPELPVFVVDQRNQDGSFDEHKVVMGTATEPEAREAYLSNYSDGWNGLEAITQMSQSEFKEWVRDPKKTKRPASPDAFKAPAVPVQESKPKNLKEGIARVREKAKKEADEQPKPTRDDTPKFSRYSEVGLSASSVVSGKPIENPITLEQAEAAAREWLADYHGNIPLDMRIRRTQYELYGPKGTAEHIGIVKGAYHSATASRRGIFTLASDNLSSVGDARETLRHEILGHYGLDTFRPEAKKALLEKILASKNEPSLSEIWADTARLYSDKSDIVQAEKVFARIAEVERSKALQIMDLLRSALIKLLKAVGFKKGVITRSELLREVEVISKGIRQGIRKANSDNQSPSFSRNSYRPEEPSVQGTKATYLRTLLPGLTKNWKNAPSIEIVQSIQELPSELRSFIEEAEAYDVEGLHSGDGNRVYLIADNLRSPQHAIFVLQHEVLGHAGLQGAFGDALIPLLLDIYRTNQNVRQLADEKTDQFGYNLFASVEEALADMAADGSIQQQGFWKRLVAAIRSLLRKSFPSMRWTDGDVQGLLANARRYIEKGARATSSGRPQYSRPTDSDLARQFNETAAAYGGENAWRVAKDAGQTKLTYPQWVQVRTPAFKAWFGEWENNYGPRRAGINRGGNTGPQGWRDTGRSIGDSSTTNTRVSGNPEPLRRSDSGVWGVRGRGGMDNTRGSDEADSGQAGAIAQRDWRIDPETGEPAVFYHGTRDEFTRFDLNHPNRKDLGWLGRGVYVASDRRLADWYAKNKKGTGKPEIMGLFVNVRNPVQGSLQTKQVLRDKTQGDIDKLTAYWRTNGHDGVILAFPDGTYELMAFDPTQVKSATDNTGRFDGANSDIRFSRASQARNLLNRALGPKPLDPTDPFAEENRRLREQDKGLWDKAKKVLVRQFAPGGLLPSKVFDEKIVRDSEFQAIEFDVRHLVGGLNQAVKEAYGKDTDALDAALMERLHESLAGKLDPSLAEPVKVQLVAMRQYIDALSKDYLSILQGQIDALKALDQQADSGLYDRIKANIGSYVNRSYRAFDDPKWFQSVPTEVLNTARQYLTNRYVEDGMGQAEAKANTERVMEEMLKTGTAYDSMSALISEGKLGAKDLSILIKRKDIAPEIRALLGEYKDPRINFAKSATKTGRLVWNQRFLDRVREIGMGTFLFEKNDPNRPPEAGKPIAGKQSDTYAPLNGLYTFPEVEQSFRDALGQEQMADWYRFIVRMNGYVKYGKTVLSPTTAARNWQSGMLFSIANGHFDLSQMKKGLIAFREQVSQKATGSDLEYLRKMKRLGVVYDAPYAAEMADLIKDARLDEFLSGKTGQGFKQWRKFNQLAQGFYSFGDDFWKIVGFENEKASLLKAGMTEAQAEQEAAKRIRNTYPTYSMVGRSINWLRRFPLAGTFVSFPSEIIRTSANMLRMTHQDLKSDNPNIRALGRKRLAGMAMVSAGFWALSALTAAMLGVGDDEEEALRDMAADWQKNSTFLYTGRDEDGRLRYIDLSFLDPYGYWKRPVTAMMRDQPWEKAAASGLSDLLTPFFGADIAAKAIFEVMANKKGTGGRIYNEDAGSVEQLQDIADHMRKALQPGFMSNAEGLVKASLGMRRESSGQPIEMRNELTALLGWRASTLDAKTGLLYRARDFDDALNSARWTLRKELTSVNPVSNDDIRSAKESAQKQYERAHTEMQRIVKAAEVAGVSRRDTAQILERSGLSKREIFLLLNGRVPPLRLSPESMQRSVKDARATLGVGHAQEVARRFRVANGI</sequence>
<proteinExistence type="predicted"/>
<protein>
    <submittedName>
        <fullName evidence="5">Uncharacterized protein</fullName>
    </submittedName>
</protein>
<feature type="region of interest" description="Disordered" evidence="2">
    <location>
        <begin position="327"/>
        <end position="401"/>
    </location>
</feature>
<dbReference type="SUPFAM" id="SSF56399">
    <property type="entry name" value="ADP-ribosylation"/>
    <property type="match status" value="1"/>
</dbReference>
<keyword evidence="1" id="KW-0175">Coiled coil</keyword>
<gene>
    <name evidence="5" type="ORF">LX59_03062</name>
</gene>
<feature type="compositionally biased region" description="Basic and acidic residues" evidence="2">
    <location>
        <begin position="937"/>
        <end position="970"/>
    </location>
</feature>